<evidence type="ECO:0000256" key="6">
    <source>
        <dbReference type="ARBA" id="ARBA00022670"/>
    </source>
</evidence>
<dbReference type="AlphaFoldDB" id="A0A391P4R3"/>
<keyword evidence="6" id="KW-0645">Protease</keyword>
<keyword evidence="8" id="KW-0378">Hydrolase</keyword>
<evidence type="ECO:0000256" key="3">
    <source>
        <dbReference type="ARBA" id="ARBA00007164"/>
    </source>
</evidence>
<evidence type="ECO:0000313" key="18">
    <source>
        <dbReference type="EMBL" id="GCA65718.1"/>
    </source>
</evidence>
<dbReference type="GO" id="GO:0009002">
    <property type="term" value="F:serine-type D-Ala-D-Ala carboxypeptidase activity"/>
    <property type="evidence" value="ECO:0007669"/>
    <property type="project" value="UniProtKB-EC"/>
</dbReference>
<evidence type="ECO:0000256" key="1">
    <source>
        <dbReference type="ARBA" id="ARBA00003217"/>
    </source>
</evidence>
<feature type="binding site" evidence="14">
    <location>
        <position position="216"/>
    </location>
    <ligand>
        <name>substrate</name>
    </ligand>
</feature>
<evidence type="ECO:0000256" key="15">
    <source>
        <dbReference type="RuleBase" id="RU004016"/>
    </source>
</evidence>
<evidence type="ECO:0000313" key="19">
    <source>
        <dbReference type="Proteomes" id="UP000265643"/>
    </source>
</evidence>
<keyword evidence="9" id="KW-0133">Cell shape</keyword>
<dbReference type="InterPro" id="IPR018044">
    <property type="entry name" value="Peptidase_S11"/>
</dbReference>
<feature type="active site" description="Acyl-ester intermediate" evidence="13">
    <location>
        <position position="46"/>
    </location>
</feature>
<keyword evidence="19" id="KW-1185">Reference proteome</keyword>
<dbReference type="InterPro" id="IPR001967">
    <property type="entry name" value="Peptidase_S11_N"/>
</dbReference>
<dbReference type="EC" id="3.4.16.4" evidence="4"/>
<comment type="function">
    <text evidence="1">Removes C-terminal D-alanyl residues from sugar-peptide cell wall precursors.</text>
</comment>
<keyword evidence="11" id="KW-0961">Cell wall biogenesis/degradation</keyword>
<dbReference type="Proteomes" id="UP000265643">
    <property type="component" value="Unassembled WGS sequence"/>
</dbReference>
<dbReference type="InterPro" id="IPR037167">
    <property type="entry name" value="Peptidase_S11_C_sf"/>
</dbReference>
<dbReference type="SUPFAM" id="SSF56601">
    <property type="entry name" value="beta-lactamase/transpeptidase-like"/>
    <property type="match status" value="1"/>
</dbReference>
<dbReference type="GO" id="GO:0006508">
    <property type="term" value="P:proteolysis"/>
    <property type="evidence" value="ECO:0007669"/>
    <property type="project" value="UniProtKB-KW"/>
</dbReference>
<feature type="domain" description="Peptidase S11 D-Ala-D-Ala carboxypeptidase A C-terminal" evidence="17">
    <location>
        <begin position="275"/>
        <end position="356"/>
    </location>
</feature>
<proteinExistence type="inferred from homology"/>
<evidence type="ECO:0000256" key="2">
    <source>
        <dbReference type="ARBA" id="ARBA00004752"/>
    </source>
</evidence>
<evidence type="ECO:0000256" key="12">
    <source>
        <dbReference type="ARBA" id="ARBA00034000"/>
    </source>
</evidence>
<accession>A0A391P4R3</accession>
<evidence type="ECO:0000259" key="17">
    <source>
        <dbReference type="Pfam" id="PF07943"/>
    </source>
</evidence>
<dbReference type="SUPFAM" id="SSF69189">
    <property type="entry name" value="Penicillin-binding protein associated domain"/>
    <property type="match status" value="1"/>
</dbReference>
<comment type="catalytic activity">
    <reaction evidence="12">
        <text>Preferential cleavage: (Ac)2-L-Lys-D-Ala-|-D-Ala. Also transpeptidation of peptidyl-alanyl moieties that are N-acyl substituents of D-alanine.</text>
        <dbReference type="EC" id="3.4.16.4"/>
    </reaction>
</comment>
<organism evidence="18 19">
    <name type="scientific">Mediterraneibacter butyricigenes</name>
    <dbReference type="NCBI Taxonomy" id="2316025"/>
    <lineage>
        <taxon>Bacteria</taxon>
        <taxon>Bacillati</taxon>
        <taxon>Bacillota</taxon>
        <taxon>Clostridia</taxon>
        <taxon>Lachnospirales</taxon>
        <taxon>Lachnospiraceae</taxon>
        <taxon>Mediterraneibacter</taxon>
    </lineage>
</organism>
<feature type="domain" description="Peptidase S11 D-alanyl-D-alanine carboxypeptidase A N-terminal" evidence="16">
    <location>
        <begin position="12"/>
        <end position="246"/>
    </location>
</feature>
<evidence type="ECO:0000256" key="8">
    <source>
        <dbReference type="ARBA" id="ARBA00022801"/>
    </source>
</evidence>
<dbReference type="UniPathway" id="UPA00219"/>
<reference evidence="19" key="1">
    <citation type="submission" date="2018-09" db="EMBL/GenBank/DDBJ databases">
        <title>Draft Genome Sequence of Mediterraneibacter sp. KCTC 15684.</title>
        <authorList>
            <person name="Kim J.S."/>
            <person name="Han K.I."/>
            <person name="Suh M.K."/>
            <person name="Lee K.C."/>
            <person name="Eom M.K."/>
            <person name="Lee J.H."/>
            <person name="Park S.H."/>
            <person name="Kang S.W."/>
            <person name="Park J.E."/>
            <person name="Oh B.S."/>
            <person name="Yu S.Y."/>
            <person name="Choi S.H."/>
            <person name="Lee D.H."/>
            <person name="Yoon H."/>
            <person name="Kim B."/>
            <person name="Yang S.J."/>
            <person name="Lee J.S."/>
        </authorList>
    </citation>
    <scope>NUCLEOTIDE SEQUENCE [LARGE SCALE GENOMIC DNA]</scope>
    <source>
        <strain evidence="19">KCTC 15684</strain>
    </source>
</reference>
<evidence type="ECO:0000256" key="5">
    <source>
        <dbReference type="ARBA" id="ARBA00022645"/>
    </source>
</evidence>
<gene>
    <name evidence="18" type="primary">dacF</name>
    <name evidence="18" type="ORF">KGMB01110_01540</name>
</gene>
<dbReference type="InterPro" id="IPR012907">
    <property type="entry name" value="Peptidase_S11_C"/>
</dbReference>
<evidence type="ECO:0000256" key="14">
    <source>
        <dbReference type="PIRSR" id="PIRSR618044-2"/>
    </source>
</evidence>
<dbReference type="EMBL" id="BHGK01000001">
    <property type="protein sequence ID" value="GCA65718.1"/>
    <property type="molecule type" value="Genomic_DNA"/>
</dbReference>
<evidence type="ECO:0000256" key="7">
    <source>
        <dbReference type="ARBA" id="ARBA00022729"/>
    </source>
</evidence>
<feature type="active site" description="Proton acceptor" evidence="13">
    <location>
        <position position="49"/>
    </location>
</feature>
<evidence type="ECO:0000256" key="4">
    <source>
        <dbReference type="ARBA" id="ARBA00012448"/>
    </source>
</evidence>
<comment type="caution">
    <text evidence="18">The sequence shown here is derived from an EMBL/GenBank/DDBJ whole genome shotgun (WGS) entry which is preliminary data.</text>
</comment>
<keyword evidence="10" id="KW-0573">Peptidoglycan synthesis</keyword>
<dbReference type="Pfam" id="PF07943">
    <property type="entry name" value="PBP5_C"/>
    <property type="match status" value="1"/>
</dbReference>
<dbReference type="PANTHER" id="PTHR21581">
    <property type="entry name" value="D-ALANYL-D-ALANINE CARBOXYPEPTIDASE"/>
    <property type="match status" value="1"/>
</dbReference>
<feature type="active site" evidence="13">
    <location>
        <position position="106"/>
    </location>
</feature>
<dbReference type="Gene3D" id="2.60.410.10">
    <property type="entry name" value="D-Ala-D-Ala carboxypeptidase, C-terminal domain"/>
    <property type="match status" value="1"/>
</dbReference>
<keyword evidence="5 18" id="KW-0121">Carboxypeptidase</keyword>
<comment type="similarity">
    <text evidence="3 15">Belongs to the peptidase S11 family.</text>
</comment>
<dbReference type="GO" id="GO:0009252">
    <property type="term" value="P:peptidoglycan biosynthetic process"/>
    <property type="evidence" value="ECO:0007669"/>
    <property type="project" value="UniProtKB-UniPathway"/>
</dbReference>
<evidence type="ECO:0000256" key="13">
    <source>
        <dbReference type="PIRSR" id="PIRSR618044-1"/>
    </source>
</evidence>
<keyword evidence="7" id="KW-0732">Signal</keyword>
<dbReference type="InterPro" id="IPR012338">
    <property type="entry name" value="Beta-lactam/transpept-like"/>
</dbReference>
<evidence type="ECO:0000256" key="11">
    <source>
        <dbReference type="ARBA" id="ARBA00023316"/>
    </source>
</evidence>
<evidence type="ECO:0000256" key="9">
    <source>
        <dbReference type="ARBA" id="ARBA00022960"/>
    </source>
</evidence>
<comment type="pathway">
    <text evidence="2">Cell wall biogenesis; peptidoglycan biosynthesis.</text>
</comment>
<dbReference type="Gene3D" id="3.40.710.10">
    <property type="entry name" value="DD-peptidase/beta-lactamase superfamily"/>
    <property type="match status" value="1"/>
</dbReference>
<sequence>MFSFPLRLSAANENLTISAPSAILIEKTTGSILYEKEADTRRAPASVTKVMTMLLIMEGIAEGKIHKDDQVTVSEYAASMGGSQVFLEPGETQTVDTMLKCIAVASANDACVAMAEHLCGSEEVFVEKMNEKAKELGMTNTHFVNCNGLDAEGHETTARDISLMSKELITKYPDIQDYSMIWMENITHHTRKGDSEFGLTNTNKLVRQYEYATGLKTGSTGNAKFCVSATAKKDDVELIAVIMGAENSKDRFKDAVTLLGYGFGICRLYRDDKMPELKPIEVKNGTEETAEIQYAYPFTWLDTTGAKFGEIEKKLNLPQKIQAPGKKGETIGTLDYYLGKEKIGSVEICLKETIEKASLKDWIHKMLSRYCHGVIEISGYIV</sequence>
<dbReference type="Pfam" id="PF00768">
    <property type="entry name" value="Peptidase_S11"/>
    <property type="match status" value="1"/>
</dbReference>
<evidence type="ECO:0000256" key="10">
    <source>
        <dbReference type="ARBA" id="ARBA00022984"/>
    </source>
</evidence>
<protein>
    <recommendedName>
        <fullName evidence="4">serine-type D-Ala-D-Ala carboxypeptidase</fullName>
        <ecNumber evidence="4">3.4.16.4</ecNumber>
    </recommendedName>
</protein>
<evidence type="ECO:0000259" key="16">
    <source>
        <dbReference type="Pfam" id="PF00768"/>
    </source>
</evidence>
<dbReference type="PRINTS" id="PR00725">
    <property type="entry name" value="DADACBPTASE1"/>
</dbReference>
<dbReference type="InterPro" id="IPR015956">
    <property type="entry name" value="Peniciliin-bd_prot_C_sf"/>
</dbReference>
<dbReference type="GO" id="GO:0008360">
    <property type="term" value="P:regulation of cell shape"/>
    <property type="evidence" value="ECO:0007669"/>
    <property type="project" value="UniProtKB-KW"/>
</dbReference>
<name>A0A391P4R3_9FIRM</name>
<dbReference type="PANTHER" id="PTHR21581:SF6">
    <property type="entry name" value="TRAFFICKING PROTEIN PARTICLE COMPLEX SUBUNIT 12"/>
    <property type="match status" value="1"/>
</dbReference>
<dbReference type="GO" id="GO:0071555">
    <property type="term" value="P:cell wall organization"/>
    <property type="evidence" value="ECO:0007669"/>
    <property type="project" value="UniProtKB-KW"/>
</dbReference>